<comment type="caution">
    <text evidence="2">The sequence shown here is derived from an EMBL/GenBank/DDBJ whole genome shotgun (WGS) entry which is preliminary data.</text>
</comment>
<proteinExistence type="predicted"/>
<evidence type="ECO:0000256" key="1">
    <source>
        <dbReference type="SAM" id="Phobius"/>
    </source>
</evidence>
<keyword evidence="1" id="KW-0472">Membrane</keyword>
<gene>
    <name evidence="2" type="primary">vccA</name>
    <name evidence="2" type="ORF">ACFQDI_10510</name>
</gene>
<feature type="transmembrane region" description="Helical" evidence="1">
    <location>
        <begin position="27"/>
        <end position="48"/>
    </location>
</feature>
<organism evidence="2 3">
    <name type="scientific">Prosthecobacter fluviatilis</name>
    <dbReference type="NCBI Taxonomy" id="445931"/>
    <lineage>
        <taxon>Bacteria</taxon>
        <taxon>Pseudomonadati</taxon>
        <taxon>Verrucomicrobiota</taxon>
        <taxon>Verrucomicrobiia</taxon>
        <taxon>Verrucomicrobiales</taxon>
        <taxon>Verrucomicrobiaceae</taxon>
        <taxon>Prosthecobacter</taxon>
    </lineage>
</organism>
<evidence type="ECO:0000313" key="3">
    <source>
        <dbReference type="Proteomes" id="UP001596052"/>
    </source>
</evidence>
<reference evidence="3" key="1">
    <citation type="journal article" date="2019" name="Int. J. Syst. Evol. Microbiol.">
        <title>The Global Catalogue of Microorganisms (GCM) 10K type strain sequencing project: providing services to taxonomists for standard genome sequencing and annotation.</title>
        <authorList>
            <consortium name="The Broad Institute Genomics Platform"/>
            <consortium name="The Broad Institute Genome Sequencing Center for Infectious Disease"/>
            <person name="Wu L."/>
            <person name="Ma J."/>
        </authorList>
    </citation>
    <scope>NUCLEOTIDE SEQUENCE [LARGE SCALE GENOMIC DNA]</scope>
    <source>
        <strain evidence="3">CGMCC 4.1469</strain>
    </source>
</reference>
<dbReference type="EMBL" id="JBHSMQ010000003">
    <property type="protein sequence ID" value="MFC5455288.1"/>
    <property type="molecule type" value="Genomic_DNA"/>
</dbReference>
<evidence type="ECO:0000313" key="2">
    <source>
        <dbReference type="EMBL" id="MFC5455288.1"/>
    </source>
</evidence>
<dbReference type="NCBIfam" id="TIGR02600">
    <property type="entry name" value="Verru_Chthon_A"/>
    <property type="match status" value="1"/>
</dbReference>
<name>A0ABW0KRA5_9BACT</name>
<protein>
    <submittedName>
        <fullName evidence="2">Verru_Chthon cassette protein A</fullName>
    </submittedName>
</protein>
<accession>A0ABW0KRA5</accession>
<dbReference type="Proteomes" id="UP001596052">
    <property type="component" value="Unassembled WGS sequence"/>
</dbReference>
<keyword evidence="3" id="KW-1185">Reference proteome</keyword>
<keyword evidence="1" id="KW-1133">Transmembrane helix</keyword>
<keyword evidence="1" id="KW-0812">Transmembrane</keyword>
<sequence length="1521" mass="167891">MNTTSIQGISSQRGHAVSGRMLRRRRAVALITVLSVLALAMVLLTALLSATRIDYNSTVAQVEIAKAQLHADSVINLAISQIQQGIHQDTKASGVEIWASQPGMIRQYKQDGTLLRGLKLYSDSKMVAATETEIAADTPPADWDKQPAQYVDLNEPVVRSDVTNPTGPPRLFFPIIDPRAYSQTPSRSVEGFSYSTFANGTSGQPLDGVVAPTSGGNESQQRLPMPVEWLYMLKDGTLGYLDASGKFVSSSGSGQTATRDNPMIARVAFWTDDESAKININTAGEGTPWDTPRLFHERDGEWARYQPMAYEYQRYPGHPATVCMSTVLFPGQDMNPLVSDTSAFAKALTYKEAIYDLMPKILPGGSKAGSVLVPVNHNFSPTNFQAVQDALAERLFPSVDEFLLRATPQGDGKRSEINLGTSQIWSGLQNYEVVERLRPFLTTRSRSSEANPFGYPKISMWPVHRTNSTRTRTVFDNSIVNCSQIAGKDYFFTRQDPRSQSELTTITRNQQLFTYLMNLTGQPIPGFGASNASFLTKYGDNRQQILVEIFDYIRCTNLYDDNIAERNVGANPSITGLPDARLTASSAGMAAGTFTPMRDSNGNSFPGHGQVMPTVLPKSKDQVYRGMGRFLTISEAGLHFIACAQGTNQAGGMSAVKIQPKGAPGYTPPNWRGGGSDTVLGWDNSAYWYSNFPPLSAANQDPKKGFYKSRYPTAHKLEGVDGDKVGHPGYNPMNWNWTLDTDTPLDNGVKRVQATFLLEWFSPSAGWALINPDIAIEIDASALTAGGKRMFPVNNGKTLVRPFKHMSNAWGVYQRGGTISYRAFLQERKLPAVGRGINGYTSGSILYPDTNIPGNDSQAPYSGGVHYSYYSNRPGALENCNQYNLVSDFIDVPGGDNGTIPFSGGTVVVRILSNDANPQVLQTFNFNFPAARFPSPFLATKSEDTTYGYNSDGSIWIHQPVPAPYWWAFHSDGALGRDKTGHITKIAAIPGSRMGGRFRYIGNEIGNYGDVPFGGTYYRGNLVIPDDTLQSLVLRHGDPRLTMGQYVVPSTEFEQHRYYGRQRLAHNIVLANWSQGPGLDRGEDKKGWRLVKDAAYNASFLPDHPYTAATGAGLQKYGDFDRGIANQTDGAYINKPDEGNTYSVTATNGQQLVPYFSNSWVSWLGGSTYFSPNRQVASPGMFGSLPTGVHDAGGAGGMRREPWRTLLFRPQTWSAKQGQQYHIGAPRLLKGYAKNGLPVQGIDPPDYLFMDFFWMPMVEPYVISQPGSSAGKINLNYQMAPFRHIRRATGLAAVMKSELITAVSVRDANDYLRRPAGAPATQTESWFWKNDTSAQGNKYWHRQIDIESTLKLFDERFSSGFAFISPAQICEMYLLPKPVNSSDTLVPTSWPTTMSALTRPTGNSILAFWENHALTADNLKERPYTNMYPRLTTRSNTFQIHMRIQTIRKARSTDPTQFVTGADSIGSEYRGSAIIERYLDLNDPALDASKNLDYATGNPLSKTPLDELHRFRIISQKRFDP</sequence>
<dbReference type="InterPro" id="IPR019840">
    <property type="entry name" value="Verru/Chthon_A"/>
</dbReference>
<dbReference type="RefSeq" id="WP_377166219.1">
    <property type="nucleotide sequence ID" value="NZ_JBHSMQ010000003.1"/>
</dbReference>